<dbReference type="GO" id="GO:0005886">
    <property type="term" value="C:plasma membrane"/>
    <property type="evidence" value="ECO:0007669"/>
    <property type="project" value="UniProtKB-SubCell"/>
</dbReference>
<feature type="transmembrane region" description="Helical" evidence="8">
    <location>
        <begin position="292"/>
        <end position="311"/>
    </location>
</feature>
<dbReference type="PANTHER" id="PTHR30294">
    <property type="entry name" value="MEMBRANE COMPONENT OF ABC TRANSPORTER YHHJ-RELATED"/>
    <property type="match status" value="1"/>
</dbReference>
<dbReference type="Pfam" id="PF12698">
    <property type="entry name" value="ABC2_membrane_3"/>
    <property type="match status" value="1"/>
</dbReference>
<feature type="transmembrane region" description="Helical" evidence="8">
    <location>
        <begin position="260"/>
        <end position="280"/>
    </location>
</feature>
<evidence type="ECO:0000256" key="5">
    <source>
        <dbReference type="ARBA" id="ARBA00022692"/>
    </source>
</evidence>
<comment type="subcellular location">
    <subcellularLocation>
        <location evidence="1">Cell membrane</location>
        <topology evidence="1">Multi-pass membrane protein</topology>
    </subcellularLocation>
</comment>
<dbReference type="InterPro" id="IPR013525">
    <property type="entry name" value="ABC2_TM"/>
</dbReference>
<dbReference type="Gene3D" id="3.40.1710.10">
    <property type="entry name" value="abc type-2 transporter like domain"/>
    <property type="match status" value="1"/>
</dbReference>
<name>A0A0B7HPX2_9FLAO</name>
<evidence type="ECO:0000256" key="6">
    <source>
        <dbReference type="ARBA" id="ARBA00022989"/>
    </source>
</evidence>
<evidence type="ECO:0000256" key="3">
    <source>
        <dbReference type="ARBA" id="ARBA00022448"/>
    </source>
</evidence>
<comment type="similarity">
    <text evidence="2">Belongs to the ABC-2 integral membrane protein family.</text>
</comment>
<dbReference type="Proteomes" id="UP000038083">
    <property type="component" value="Unassembled WGS sequence"/>
</dbReference>
<evidence type="ECO:0000256" key="7">
    <source>
        <dbReference type="ARBA" id="ARBA00023136"/>
    </source>
</evidence>
<dbReference type="OrthoDB" id="9808686at2"/>
<reference evidence="10 11" key="1">
    <citation type="submission" date="2015-01" db="EMBL/GenBank/DDBJ databases">
        <authorList>
            <person name="MANFREDI Pablo"/>
        </authorList>
    </citation>
    <scope>NUCLEOTIDE SEQUENCE [LARGE SCALE GENOMIC DNA]</scope>
    <source>
        <strain evidence="10 11">Ccy74</strain>
    </source>
</reference>
<accession>A0A0B7HPX2</accession>
<evidence type="ECO:0000256" key="4">
    <source>
        <dbReference type="ARBA" id="ARBA00022475"/>
    </source>
</evidence>
<gene>
    <name evidence="10" type="ORF">CCYN74_580005</name>
</gene>
<feature type="transmembrane region" description="Helical" evidence="8">
    <location>
        <begin position="229"/>
        <end position="254"/>
    </location>
</feature>
<keyword evidence="3" id="KW-0813">Transport</keyword>
<dbReference type="RefSeq" id="WP_018280241.1">
    <property type="nucleotide sequence ID" value="NZ_CDOF01000064.1"/>
</dbReference>
<protein>
    <submittedName>
        <fullName evidence="10">ABC-2 type transporter</fullName>
    </submittedName>
</protein>
<sequence>MRTLKFLLQKEFKQIFRNKALLPLIFIVPIVQLLILPLAADYEVKNINISIVDHDHSTYSQQLISKITASGYFQLADYGTSFNQAFQQIEKDKSDLILEIPQGFENNLVRENEQKLFIAVNAINGVKAGLGGAYLNQIITEYNADIRLQWFQPGKFNTTPVITVTSSNWFNKFLNYRFFMVPGILVVLVTMVGSYMCALNIVKEKEVGTIEQINVTPIKKYQFVLGKLIPFWVIGMFIFSVGLFIVARLVYGIVPVGSLFLLYGYLAIYLIALLGMGLLISTFAETEQQAMSVAFFFIMIFMLMSGLFTSIDSMPTWAYYIAKSIPVTYFIEVVRMIILKGSGFANIKYHFVIMIGFAILLNGLAIWNYKKTS</sequence>
<dbReference type="AlphaFoldDB" id="A0A0B7HPX2"/>
<dbReference type="EMBL" id="CDOG01000054">
    <property type="protein sequence ID" value="CEN41189.1"/>
    <property type="molecule type" value="Genomic_DNA"/>
</dbReference>
<feature type="transmembrane region" description="Helical" evidence="8">
    <location>
        <begin position="317"/>
        <end position="337"/>
    </location>
</feature>
<feature type="domain" description="ABC transmembrane type-2" evidence="9">
    <location>
        <begin position="146"/>
        <end position="372"/>
    </location>
</feature>
<evidence type="ECO:0000313" key="10">
    <source>
        <dbReference type="EMBL" id="CEN41189.1"/>
    </source>
</evidence>
<evidence type="ECO:0000256" key="2">
    <source>
        <dbReference type="ARBA" id="ARBA00007783"/>
    </source>
</evidence>
<proteinExistence type="inferred from homology"/>
<dbReference type="GO" id="GO:0140359">
    <property type="term" value="F:ABC-type transporter activity"/>
    <property type="evidence" value="ECO:0007669"/>
    <property type="project" value="InterPro"/>
</dbReference>
<feature type="transmembrane region" description="Helical" evidence="8">
    <location>
        <begin position="349"/>
        <end position="369"/>
    </location>
</feature>
<evidence type="ECO:0000256" key="1">
    <source>
        <dbReference type="ARBA" id="ARBA00004651"/>
    </source>
</evidence>
<feature type="transmembrane region" description="Helical" evidence="8">
    <location>
        <begin position="21"/>
        <end position="40"/>
    </location>
</feature>
<evidence type="ECO:0000259" key="9">
    <source>
        <dbReference type="PROSITE" id="PS51012"/>
    </source>
</evidence>
<evidence type="ECO:0000313" key="11">
    <source>
        <dbReference type="Proteomes" id="UP000038083"/>
    </source>
</evidence>
<dbReference type="PANTHER" id="PTHR30294:SF29">
    <property type="entry name" value="MULTIDRUG ABC TRANSPORTER PERMEASE YBHS-RELATED"/>
    <property type="match status" value="1"/>
</dbReference>
<keyword evidence="4" id="KW-1003">Cell membrane</keyword>
<feature type="transmembrane region" description="Helical" evidence="8">
    <location>
        <begin position="178"/>
        <end position="202"/>
    </location>
</feature>
<keyword evidence="6 8" id="KW-1133">Transmembrane helix</keyword>
<dbReference type="PROSITE" id="PS51012">
    <property type="entry name" value="ABC_TM2"/>
    <property type="match status" value="1"/>
</dbReference>
<keyword evidence="7 8" id="KW-0472">Membrane</keyword>
<organism evidence="10 11">
    <name type="scientific">Capnocytophaga cynodegmi</name>
    <dbReference type="NCBI Taxonomy" id="28189"/>
    <lineage>
        <taxon>Bacteria</taxon>
        <taxon>Pseudomonadati</taxon>
        <taxon>Bacteroidota</taxon>
        <taxon>Flavobacteriia</taxon>
        <taxon>Flavobacteriales</taxon>
        <taxon>Flavobacteriaceae</taxon>
        <taxon>Capnocytophaga</taxon>
    </lineage>
</organism>
<evidence type="ECO:0000256" key="8">
    <source>
        <dbReference type="SAM" id="Phobius"/>
    </source>
</evidence>
<dbReference type="InterPro" id="IPR047817">
    <property type="entry name" value="ABC2_TM_bact-type"/>
</dbReference>
<dbReference type="InterPro" id="IPR051449">
    <property type="entry name" value="ABC-2_transporter_component"/>
</dbReference>
<keyword evidence="5 8" id="KW-0812">Transmembrane</keyword>